<proteinExistence type="predicted"/>
<comment type="caution">
    <text evidence="1">The sequence shown here is derived from an EMBL/GenBank/DDBJ whole genome shotgun (WGS) entry which is preliminary data.</text>
</comment>
<keyword evidence="2" id="KW-1185">Reference proteome</keyword>
<reference evidence="1 2" key="1">
    <citation type="submission" date="2017-10" db="EMBL/GenBank/DDBJ databases">
        <title>Comparative genomics in systemic dimorphic fungi from Ajellomycetaceae.</title>
        <authorList>
            <person name="Munoz J.F."/>
            <person name="Mcewen J.G."/>
            <person name="Clay O.K."/>
            <person name="Cuomo C.A."/>
        </authorList>
    </citation>
    <scope>NUCLEOTIDE SEQUENCE [LARGE SCALE GENOMIC DNA]</scope>
    <source>
        <strain evidence="1 2">UAMH5409</strain>
    </source>
</reference>
<protein>
    <recommendedName>
        <fullName evidence="3">F-box domain-containing protein</fullName>
    </recommendedName>
</protein>
<evidence type="ECO:0000313" key="2">
    <source>
        <dbReference type="Proteomes" id="UP000223968"/>
    </source>
</evidence>
<dbReference type="AlphaFoldDB" id="A0A2B7XYJ4"/>
<dbReference type="OrthoDB" id="3140657at2759"/>
<dbReference type="EMBL" id="PDNB01000039">
    <property type="protein sequence ID" value="PGH14015.1"/>
    <property type="molecule type" value="Genomic_DNA"/>
</dbReference>
<dbReference type="PANTHER" id="PTHR42057:SF2">
    <property type="entry name" value="F-BOX DOMAIN PROTEIN (AFU_ORTHOLOGUE AFUA_4G00200)-RELATED"/>
    <property type="match status" value="1"/>
</dbReference>
<organism evidence="1 2">
    <name type="scientific">Helicocarpus griseus UAMH5409</name>
    <dbReference type="NCBI Taxonomy" id="1447875"/>
    <lineage>
        <taxon>Eukaryota</taxon>
        <taxon>Fungi</taxon>
        <taxon>Dikarya</taxon>
        <taxon>Ascomycota</taxon>
        <taxon>Pezizomycotina</taxon>
        <taxon>Eurotiomycetes</taxon>
        <taxon>Eurotiomycetidae</taxon>
        <taxon>Onygenales</taxon>
        <taxon>Ajellomycetaceae</taxon>
        <taxon>Helicocarpus</taxon>
    </lineage>
</organism>
<evidence type="ECO:0000313" key="1">
    <source>
        <dbReference type="EMBL" id="PGH14015.1"/>
    </source>
</evidence>
<gene>
    <name evidence="1" type="ORF">AJ79_03284</name>
</gene>
<evidence type="ECO:0008006" key="3">
    <source>
        <dbReference type="Google" id="ProtNLM"/>
    </source>
</evidence>
<accession>A0A2B7XYJ4</accession>
<name>A0A2B7XYJ4_9EURO</name>
<sequence length="455" mass="53034">MPGPPGLPLEIWGRIAYFADVKTLKKLRLTSRGSSMAATPRLFKEVTPSPFEQNCDKVDNILANENLRRYVNKVTLDVHDWFPVSRDYNHTFVLPSIHKIPRVYLHCSEVFRGMNSEFPNVRNAVIRFSKGFQFGDNDEDYGLQYYEIRSGVMKLFLSWLTSLPRLPVGLRLQNLHNVNSEDTETVLMLQQLLGNLRSMRLGILHEDDNPDGELSLERYDQYHKFARELPSVWLEPVSSILQHLSLYSSVYYGFYPRLDLTNVHLPNLKMLSLGNHIFVHDSQLNFILFHSSTLRELYIDNCAILYAVGIYNKNMCYLATPAGVMDVDPTETYRVKHRATYSQRWHDYFRAFNEGLPHLCYFRVGTNVTWWTELDGIPFGRESGIETQLSSKRYMEFDDDCLPPYVWYWNRYSPGPDDESPPRPNCDPEDFMALRVLLRRIGQRAEGKGVFWDND</sequence>
<dbReference type="Proteomes" id="UP000223968">
    <property type="component" value="Unassembled WGS sequence"/>
</dbReference>
<dbReference type="PANTHER" id="PTHR42057">
    <property type="entry name" value="F-BOX DOMAIN PROTEIN (AFU_ORTHOLOGUE AFUA_4G00200)"/>
    <property type="match status" value="1"/>
</dbReference>